<evidence type="ECO:0000256" key="3">
    <source>
        <dbReference type="SAM" id="MobiDB-lite"/>
    </source>
</evidence>
<feature type="compositionally biased region" description="Polar residues" evidence="3">
    <location>
        <begin position="65"/>
        <end position="85"/>
    </location>
</feature>
<dbReference type="InterPro" id="IPR001401">
    <property type="entry name" value="Dynamin_GTPase"/>
</dbReference>
<dbReference type="GO" id="GO:0006897">
    <property type="term" value="P:endocytosis"/>
    <property type="evidence" value="ECO:0007669"/>
    <property type="project" value="TreeGrafter"/>
</dbReference>
<feature type="compositionally biased region" description="Polar residues" evidence="3">
    <location>
        <begin position="92"/>
        <end position="104"/>
    </location>
</feature>
<reference evidence="6 7" key="1">
    <citation type="journal article" date="2017" name="BMC Genomics">
        <title>Chromosome level assembly and secondary metabolite potential of the parasitic fungus Cordyceps militaris.</title>
        <authorList>
            <person name="Kramer G.J."/>
            <person name="Nodwell J.R."/>
        </authorList>
    </citation>
    <scope>NUCLEOTIDE SEQUENCE [LARGE SCALE GENOMIC DNA]</scope>
    <source>
        <strain evidence="6 7">ATCC 34164</strain>
    </source>
</reference>
<evidence type="ECO:0000256" key="2">
    <source>
        <dbReference type="ARBA" id="ARBA00023134"/>
    </source>
</evidence>
<dbReference type="AlphaFoldDB" id="A0A2H4S5K0"/>
<keyword evidence="2" id="KW-0342">GTP-binding</keyword>
<dbReference type="VEuPathDB" id="FungiDB:A9K55_003637"/>
<dbReference type="Proteomes" id="UP000323067">
    <property type="component" value="Chromosome iv"/>
</dbReference>
<dbReference type="InterPro" id="IPR000375">
    <property type="entry name" value="Dynamin_stalk"/>
</dbReference>
<dbReference type="Pfam" id="PF00350">
    <property type="entry name" value="Dynamin_N"/>
    <property type="match status" value="1"/>
</dbReference>
<dbReference type="GO" id="GO:0016020">
    <property type="term" value="C:membrane"/>
    <property type="evidence" value="ECO:0007669"/>
    <property type="project" value="TreeGrafter"/>
</dbReference>
<dbReference type="GO" id="GO:0008017">
    <property type="term" value="F:microtubule binding"/>
    <property type="evidence" value="ECO:0007669"/>
    <property type="project" value="TreeGrafter"/>
</dbReference>
<evidence type="ECO:0000313" key="6">
    <source>
        <dbReference type="EMBL" id="ATY58382.1"/>
    </source>
</evidence>
<dbReference type="GO" id="GO:0005874">
    <property type="term" value="C:microtubule"/>
    <property type="evidence" value="ECO:0007669"/>
    <property type="project" value="TreeGrafter"/>
</dbReference>
<dbReference type="Gene3D" id="3.40.50.300">
    <property type="entry name" value="P-loop containing nucleotide triphosphate hydrolases"/>
    <property type="match status" value="1"/>
</dbReference>
<dbReference type="InterPro" id="IPR045063">
    <property type="entry name" value="Dynamin_N"/>
</dbReference>
<protein>
    <submittedName>
        <fullName evidence="6">Interferon-induced GTP-binding Mx</fullName>
    </submittedName>
</protein>
<evidence type="ECO:0000256" key="1">
    <source>
        <dbReference type="ARBA" id="ARBA00022741"/>
    </source>
</evidence>
<dbReference type="Pfam" id="PF01031">
    <property type="entry name" value="Dynamin_M"/>
    <property type="match status" value="1"/>
</dbReference>
<dbReference type="SUPFAM" id="SSF52540">
    <property type="entry name" value="P-loop containing nucleoside triphosphate hydrolases"/>
    <property type="match status" value="1"/>
</dbReference>
<dbReference type="GO" id="GO:0016559">
    <property type="term" value="P:peroxisome fission"/>
    <property type="evidence" value="ECO:0007669"/>
    <property type="project" value="TreeGrafter"/>
</dbReference>
<gene>
    <name evidence="6" type="ORF">A9K55_003637</name>
</gene>
<dbReference type="GO" id="GO:0048312">
    <property type="term" value="P:intracellular distribution of mitochondria"/>
    <property type="evidence" value="ECO:0007669"/>
    <property type="project" value="TreeGrafter"/>
</dbReference>
<dbReference type="InterPro" id="IPR022812">
    <property type="entry name" value="Dynamin"/>
</dbReference>
<dbReference type="EMBL" id="CP023322">
    <property type="protein sequence ID" value="ATY58382.1"/>
    <property type="molecule type" value="Genomic_DNA"/>
</dbReference>
<dbReference type="CDD" id="cd08771">
    <property type="entry name" value="DLP_1"/>
    <property type="match status" value="1"/>
</dbReference>
<dbReference type="GO" id="GO:0003924">
    <property type="term" value="F:GTPase activity"/>
    <property type="evidence" value="ECO:0007669"/>
    <property type="project" value="InterPro"/>
</dbReference>
<feature type="compositionally biased region" description="Polar residues" evidence="3">
    <location>
        <begin position="25"/>
        <end position="35"/>
    </location>
</feature>
<feature type="domain" description="GED" evidence="4">
    <location>
        <begin position="819"/>
        <end position="910"/>
    </location>
</feature>
<dbReference type="PRINTS" id="PR00195">
    <property type="entry name" value="DYNAMIN"/>
</dbReference>
<feature type="compositionally biased region" description="Basic and acidic residues" evidence="3">
    <location>
        <begin position="937"/>
        <end position="974"/>
    </location>
</feature>
<dbReference type="FunFam" id="3.40.50.300:FF:001425">
    <property type="entry name" value="Dynamin GTPase, putative"/>
    <property type="match status" value="1"/>
</dbReference>
<dbReference type="OrthoDB" id="415706at2759"/>
<name>A0A2H4S5K0_CORMI</name>
<dbReference type="GO" id="GO:0005525">
    <property type="term" value="F:GTP binding"/>
    <property type="evidence" value="ECO:0007669"/>
    <property type="project" value="InterPro"/>
</dbReference>
<dbReference type="SMART" id="SM00053">
    <property type="entry name" value="DYNc"/>
    <property type="match status" value="1"/>
</dbReference>
<evidence type="ECO:0000259" key="5">
    <source>
        <dbReference type="PROSITE" id="PS51718"/>
    </source>
</evidence>
<dbReference type="PANTHER" id="PTHR11566">
    <property type="entry name" value="DYNAMIN"/>
    <property type="match status" value="1"/>
</dbReference>
<dbReference type="VEuPathDB" id="FungiDB:CCM_08603"/>
<organism evidence="6 7">
    <name type="scientific">Cordyceps militaris</name>
    <name type="common">Caterpillar fungus</name>
    <name type="synonym">Clavaria militaris</name>
    <dbReference type="NCBI Taxonomy" id="73501"/>
    <lineage>
        <taxon>Eukaryota</taxon>
        <taxon>Fungi</taxon>
        <taxon>Dikarya</taxon>
        <taxon>Ascomycota</taxon>
        <taxon>Pezizomycotina</taxon>
        <taxon>Sordariomycetes</taxon>
        <taxon>Hypocreomycetidae</taxon>
        <taxon>Hypocreales</taxon>
        <taxon>Cordycipitaceae</taxon>
        <taxon>Cordyceps</taxon>
    </lineage>
</organism>
<dbReference type="InterPro" id="IPR020850">
    <property type="entry name" value="GED_dom"/>
</dbReference>
<dbReference type="GO" id="GO:0000266">
    <property type="term" value="P:mitochondrial fission"/>
    <property type="evidence" value="ECO:0007669"/>
    <property type="project" value="TreeGrafter"/>
</dbReference>
<proteinExistence type="predicted"/>
<feature type="compositionally biased region" description="Pro residues" evidence="3">
    <location>
        <begin position="40"/>
        <end position="49"/>
    </location>
</feature>
<dbReference type="InterPro" id="IPR030381">
    <property type="entry name" value="G_DYNAMIN_dom"/>
</dbReference>
<evidence type="ECO:0000259" key="4">
    <source>
        <dbReference type="PROSITE" id="PS51388"/>
    </source>
</evidence>
<dbReference type="PROSITE" id="PS51718">
    <property type="entry name" value="G_DYNAMIN_2"/>
    <property type="match status" value="1"/>
</dbReference>
<dbReference type="PROSITE" id="PS51388">
    <property type="entry name" value="GED"/>
    <property type="match status" value="1"/>
</dbReference>
<feature type="region of interest" description="Disordered" evidence="3">
    <location>
        <begin position="925"/>
        <end position="974"/>
    </location>
</feature>
<evidence type="ECO:0000313" key="7">
    <source>
        <dbReference type="Proteomes" id="UP000323067"/>
    </source>
</evidence>
<dbReference type="GO" id="GO:0005739">
    <property type="term" value="C:mitochondrion"/>
    <property type="evidence" value="ECO:0007669"/>
    <property type="project" value="TreeGrafter"/>
</dbReference>
<dbReference type="InterPro" id="IPR027417">
    <property type="entry name" value="P-loop_NTPase"/>
</dbReference>
<sequence>MSAPEFPESSPNFIDDVPIDLKLPVSSTPASSAKISLTPFSPPPTPLPTPDELAKASNVPPNPRTPASTRTQAWLTPGTGSSSRNVLFGGSATRTRNLNFNDSPTSHRHRGGGEERGDEDADELASLVIGLLRRDGVAIRSSTESAIRHTIGDRVAKYDAALLNTEKSLSLAQKKLDKRNGALIRVVAGVRKHAQYYAILRFRNIFGLTTSKQIHILHQQENTITMEVLQSEEHRNLLDIIDKLRSKGVSRYVDLPQIVVCGDQSAGKSSVLEAISGLTFPTKDNLCTRFATELILRREATEAVNISIDPGPERSPVERQRLNTFHAEIDLTQPDLQKVVDEAKNGMGISDFKVFSTDILRVELSGPSQPHLTMVDLPGLFRAGNREQTTEDAKTVRKMVRGYVKNPRSIILAVVSAKNDFALQEITEMAKELDPKGTRTLGLITKPDALDAGSDSEAAYVKLARNEDVAFRLGWHVLKNRDYQMRDASSAERDEAEEVFFQSGVWATMNPTQLGVKALKPRLSDVLKDQILRQLPALIQDIEMEILSTKGQLQHCGSPRTNATEQRRYLLQVSREFTFLMQAAVDGVYNDSFFGSAKSGDRYRTRLRARVQNTLSSFSETMRLQGRRKIIVDATSEEQELATDEVSRSHFIDLAKERIRRSRGRELPGTFNPMVIGELFVEQSTPWERIVSNLKSEILGVVNGIVKMIVGHIAIQETASGILSIIRGSLELLANDLETKFRELLAPHIEGHPITYNHYLTDTVQKIQEERRRKSLEKQFRKIIGHDEFASGRQISIFPSRVFNQLEKHIEVDMERYGGELAVDYMEAYYKLASKKFVDDISVLAVERCLINKLPSLFPSETILDLRDDEVAYIATESNTLALERSRYGQKLATLEDAKTELKQLDIHRALDLASPLPEAVDLYSDEESEAEFSEDEQTKVTEQSQHEEGHDGNESAKLDETGFDWEPKAKKKR</sequence>
<feature type="domain" description="Dynamin-type G" evidence="5">
    <location>
        <begin position="252"/>
        <end position="536"/>
    </location>
</feature>
<accession>A0A2H4S5K0</accession>
<feature type="compositionally biased region" description="Acidic residues" evidence="3">
    <location>
        <begin position="925"/>
        <end position="936"/>
    </location>
</feature>
<keyword evidence="1" id="KW-0547">Nucleotide-binding</keyword>
<dbReference type="PANTHER" id="PTHR11566:SF149">
    <property type="entry name" value="GTPASE, PUTATIVE (AFU_ORTHOLOGUE AFUA_6G11890)-RELATED"/>
    <property type="match status" value="1"/>
</dbReference>
<feature type="region of interest" description="Disordered" evidence="3">
    <location>
        <begin position="22"/>
        <end position="120"/>
    </location>
</feature>